<feature type="compositionally biased region" description="Basic and acidic residues" evidence="1">
    <location>
        <begin position="204"/>
        <end position="219"/>
    </location>
</feature>
<dbReference type="GO" id="GO:0008380">
    <property type="term" value="P:RNA splicing"/>
    <property type="evidence" value="ECO:0007669"/>
    <property type="project" value="TreeGrafter"/>
</dbReference>
<feature type="compositionally biased region" description="Basic residues" evidence="1">
    <location>
        <begin position="106"/>
        <end position="115"/>
    </location>
</feature>
<dbReference type="InterPro" id="IPR012677">
    <property type="entry name" value="Nucleotide-bd_a/b_plait_sf"/>
</dbReference>
<feature type="compositionally biased region" description="Basic and acidic residues" evidence="1">
    <location>
        <begin position="146"/>
        <end position="158"/>
    </location>
</feature>
<feature type="compositionally biased region" description="Basic and acidic residues" evidence="1">
    <location>
        <begin position="366"/>
        <end position="409"/>
    </location>
</feature>
<evidence type="ECO:0000313" key="3">
    <source>
        <dbReference type="EMBL" id="SVE73238.1"/>
    </source>
</evidence>
<dbReference type="SUPFAM" id="SSF68906">
    <property type="entry name" value="SAP domain"/>
    <property type="match status" value="1"/>
</dbReference>
<dbReference type="InterPro" id="IPR052793">
    <property type="entry name" value="EJC-associated_protein"/>
</dbReference>
<dbReference type="CDD" id="cd12432">
    <property type="entry name" value="RRM_ACINU"/>
    <property type="match status" value="1"/>
</dbReference>
<feature type="compositionally biased region" description="Basic residues" evidence="1">
    <location>
        <begin position="1141"/>
        <end position="1153"/>
    </location>
</feature>
<feature type="compositionally biased region" description="Basic and acidic residues" evidence="1">
    <location>
        <begin position="69"/>
        <end position="85"/>
    </location>
</feature>
<dbReference type="GO" id="GO:0061574">
    <property type="term" value="C:ASAP complex"/>
    <property type="evidence" value="ECO:0007669"/>
    <property type="project" value="TreeGrafter"/>
</dbReference>
<feature type="compositionally biased region" description="Basic and acidic residues" evidence="1">
    <location>
        <begin position="1064"/>
        <end position="1118"/>
    </location>
</feature>
<dbReference type="PANTHER" id="PTHR46589:SF1">
    <property type="entry name" value="APOPTOTIC CHROMATIN CONDENSATION INDUCER IN THE NUCLEUS"/>
    <property type="match status" value="1"/>
</dbReference>
<dbReference type="InterPro" id="IPR032552">
    <property type="entry name" value="RSB_motif"/>
</dbReference>
<feature type="region of interest" description="Disordered" evidence="1">
    <location>
        <begin position="1064"/>
        <end position="1153"/>
    </location>
</feature>
<dbReference type="GO" id="GO:0071011">
    <property type="term" value="C:precatalytic spliceosome"/>
    <property type="evidence" value="ECO:0007669"/>
    <property type="project" value="TreeGrafter"/>
</dbReference>
<dbReference type="GO" id="GO:0003723">
    <property type="term" value="F:RNA binding"/>
    <property type="evidence" value="ECO:0007669"/>
    <property type="project" value="TreeGrafter"/>
</dbReference>
<feature type="compositionally biased region" description="Acidic residues" evidence="1">
    <location>
        <begin position="630"/>
        <end position="649"/>
    </location>
</feature>
<feature type="region of interest" description="Disordered" evidence="1">
    <location>
        <begin position="68"/>
        <end position="286"/>
    </location>
</feature>
<accession>A0A4Y7LUI6</accession>
<feature type="region of interest" description="Disordered" evidence="1">
    <location>
        <begin position="302"/>
        <end position="511"/>
    </location>
</feature>
<feature type="compositionally biased region" description="Basic and acidic residues" evidence="1">
    <location>
        <begin position="416"/>
        <end position="439"/>
    </location>
</feature>
<feature type="compositionally biased region" description="Basic and acidic residues" evidence="1">
    <location>
        <begin position="447"/>
        <end position="463"/>
    </location>
</feature>
<sequence length="1153" mass="129322">MADRRELLVGGKPISSLRVVDLKVELEKRSLPKSGSKKDLLERLRLLCNETENDFIREYLAAQQARFQVQREAKKQYEEKKRESEASAEETTQDEDEASDVSPAKKSPRKAMRPKKKEESTSTPRAQKSSLDFQTPESMPYSTPPQEKRDEDAASHEDDTGEEEEARTPQTRKHKLLKYVQQPTASKGAHAGKSDTGQFSVAELVDKFEGSGSSEKRDPPPSSLYGEAINLKVSSKKETSPLKKEASPTKKETSPVKKETPPAKKDERPVRGQRAQNVKPLPAEIPEAKEEVFPRLVEVWSEKEREQEAASGKPAQAPKKLEESLVQPTVNKHEVLEAELEKPKHQEAKAADPAVSTEEVPCTSELAKEKPAKVENSPEKPAKIEKILGKPTKVEKTPEKPAKMEKTSEESAVVEKTLEKPAETEKSPEIPTKVEKTTEKTAGIAKSPEKQAEIKTSPEKTVEKVGTTPVKEAKAPSTVESTPEKIESKVEKVEDVKSEKAEEPIEELQMAVDTDSIVEKIETIEETTAPAKTEEKILDIIPLEENNIPSEIPTRDITPTVPEPEKIDLSKIEETEEVSNQAGLQKHDTVSPPVEVVTNMAIDNERPPLSKSEVSENPIAKIETVSGEEQPTEETEEDELQMDTTETIDDSLKLTVGENVDVADNSEQQRPDRSRSSSRSPSPDRSSPEVERSRNGRSTSPNDQLKLEVTSQQETTKGETARKWKIRKQISNVDTDAADSGAPRKRRWGTSQLLPTKKPALVISTDSLKTLVPDAKPLSADEVRLGSPNFQSPTKPVASQSQEGEEEQSATEKMEKVEVVRRVAVEVAAEALAPAKPEVVLAAAAPLLEATSPAQQPRTCVLNVCNLVRPFTINQLKELLARTGHLIDGKFWIDKVKSSCLVQYETEEEAEETRAALHGIHWPTSNPKTLIVDYSTLEELENRMSGKETTNPPVAKVEPTMRAAAAAVQSIESKQDKGDKVREWDLGKTGEQNSEKDQATKEIRPAGEDEEVKVKDETPAKLLDDLFHKTKATPHIYWLPLTASQIAEKEEMRRKRLAERETRLREVQQRRDEELQQRQREREKQRETERERQRARERDREKDRERDREKDRERDRERQRSRKRSRSSSSSSSSSTSSSPNKRRSSKTPPRKR</sequence>
<dbReference type="InterPro" id="IPR036361">
    <property type="entry name" value="SAP_dom_sf"/>
</dbReference>
<feature type="compositionally biased region" description="Polar residues" evidence="1">
    <location>
        <begin position="121"/>
        <end position="145"/>
    </location>
</feature>
<dbReference type="Gene3D" id="1.10.720.30">
    <property type="entry name" value="SAP domain"/>
    <property type="match status" value="1"/>
</dbReference>
<dbReference type="InterPro" id="IPR034257">
    <property type="entry name" value="Acinus_RRM"/>
</dbReference>
<organism evidence="3">
    <name type="scientific">Ceriodaphnia reticulata</name>
    <dbReference type="NCBI Taxonomy" id="302197"/>
    <lineage>
        <taxon>Eukaryota</taxon>
        <taxon>Metazoa</taxon>
        <taxon>Ecdysozoa</taxon>
        <taxon>Arthropoda</taxon>
        <taxon>Crustacea</taxon>
        <taxon>Branchiopoda</taxon>
        <taxon>Diplostraca</taxon>
        <taxon>Cladocera</taxon>
        <taxon>Anomopoda</taxon>
        <taxon>Daphniidae</taxon>
        <taxon>Ceriodaphnia</taxon>
    </lineage>
</organism>
<reference evidence="3" key="1">
    <citation type="submission" date="2018-08" db="EMBL/GenBank/DDBJ databases">
        <authorList>
            <person name="Cornetti L."/>
        </authorList>
    </citation>
    <scope>NUCLEOTIDE SEQUENCE</scope>
    <source>
        <strain evidence="3">OM-SAIQ-clone2</strain>
    </source>
</reference>
<dbReference type="Gene3D" id="3.30.70.330">
    <property type="match status" value="1"/>
</dbReference>
<feature type="compositionally biased region" description="Polar residues" evidence="1">
    <location>
        <begin position="696"/>
        <end position="715"/>
    </location>
</feature>
<feature type="compositionally biased region" description="Basic and acidic residues" evidence="1">
    <location>
        <begin position="331"/>
        <end position="350"/>
    </location>
</feature>
<feature type="compositionally biased region" description="Low complexity" evidence="1">
    <location>
        <begin position="1127"/>
        <end position="1140"/>
    </location>
</feature>
<evidence type="ECO:0000259" key="2">
    <source>
        <dbReference type="PROSITE" id="PS50800"/>
    </source>
</evidence>
<dbReference type="InterPro" id="IPR003034">
    <property type="entry name" value="SAP_dom"/>
</dbReference>
<feature type="region of interest" description="Disordered" evidence="1">
    <location>
        <begin position="969"/>
        <end position="1016"/>
    </location>
</feature>
<dbReference type="Pfam" id="PF02037">
    <property type="entry name" value="SAP"/>
    <property type="match status" value="1"/>
</dbReference>
<feature type="compositionally biased region" description="Polar residues" evidence="1">
    <location>
        <begin position="788"/>
        <end position="798"/>
    </location>
</feature>
<feature type="region of interest" description="Disordered" evidence="1">
    <location>
        <begin position="601"/>
        <end position="753"/>
    </location>
</feature>
<dbReference type="PANTHER" id="PTHR46589">
    <property type="entry name" value="APOPTOTIC CHROMATIN CONDENSATION INDUCER IN THE NUCLEUS"/>
    <property type="match status" value="1"/>
</dbReference>
<dbReference type="PROSITE" id="PS50800">
    <property type="entry name" value="SAP"/>
    <property type="match status" value="1"/>
</dbReference>
<feature type="compositionally biased region" description="Basic and acidic residues" evidence="1">
    <location>
        <begin position="973"/>
        <end position="1016"/>
    </location>
</feature>
<feature type="domain" description="SAP" evidence="2">
    <location>
        <begin position="14"/>
        <end position="48"/>
    </location>
</feature>
<dbReference type="InterPro" id="IPR035979">
    <property type="entry name" value="RBD_domain_sf"/>
</dbReference>
<proteinExistence type="evidence at transcript level"/>
<gene>
    <name evidence="3" type="primary">EOG090X0F73</name>
</gene>
<feature type="compositionally biased region" description="Acidic residues" evidence="1">
    <location>
        <begin position="86"/>
        <end position="99"/>
    </location>
</feature>
<feature type="compositionally biased region" description="Basic and acidic residues" evidence="1">
    <location>
        <begin position="482"/>
        <end position="503"/>
    </location>
</feature>
<evidence type="ECO:0000256" key="1">
    <source>
        <dbReference type="SAM" id="MobiDB-lite"/>
    </source>
</evidence>
<name>A0A4Y7LUI6_9CRUS</name>
<feature type="region of interest" description="Disordered" evidence="1">
    <location>
        <begin position="782"/>
        <end position="813"/>
    </location>
</feature>
<dbReference type="SMART" id="SM00513">
    <property type="entry name" value="SAP"/>
    <property type="match status" value="1"/>
</dbReference>
<dbReference type="Pfam" id="PF16294">
    <property type="entry name" value="RSB_motif"/>
    <property type="match status" value="1"/>
</dbReference>
<dbReference type="AlphaFoldDB" id="A0A4Y7LUI6"/>
<protein>
    <submittedName>
        <fullName evidence="3">EOG090X0F73</fullName>
    </submittedName>
</protein>
<dbReference type="SUPFAM" id="SSF54928">
    <property type="entry name" value="RNA-binding domain, RBD"/>
    <property type="match status" value="1"/>
</dbReference>
<dbReference type="EMBL" id="LR003619">
    <property type="protein sequence ID" value="SVE73238.1"/>
    <property type="molecule type" value="mRNA"/>
</dbReference>
<feature type="compositionally biased region" description="Basic and acidic residues" evidence="1">
    <location>
        <begin position="235"/>
        <end position="270"/>
    </location>
</feature>